<evidence type="ECO:0000256" key="8">
    <source>
        <dbReference type="ARBA" id="ARBA00047899"/>
    </source>
</evidence>
<dbReference type="PROSITE" id="PS50011">
    <property type="entry name" value="PROTEIN_KINASE_DOM"/>
    <property type="match status" value="1"/>
</dbReference>
<dbReference type="Pfam" id="PF00069">
    <property type="entry name" value="Pkinase"/>
    <property type="match status" value="1"/>
</dbReference>
<dbReference type="GO" id="GO:0005886">
    <property type="term" value="C:plasma membrane"/>
    <property type="evidence" value="ECO:0007669"/>
    <property type="project" value="TreeGrafter"/>
</dbReference>
<dbReference type="CDD" id="cd14066">
    <property type="entry name" value="STKc_IRAK"/>
    <property type="match status" value="1"/>
</dbReference>
<dbReference type="InterPro" id="IPR000719">
    <property type="entry name" value="Prot_kinase_dom"/>
</dbReference>
<evidence type="ECO:0000256" key="10">
    <source>
        <dbReference type="PROSITE-ProRule" id="PRU10141"/>
    </source>
</evidence>
<accession>A0A8J2MQI3</accession>
<dbReference type="Proteomes" id="UP000786811">
    <property type="component" value="Unassembled WGS sequence"/>
</dbReference>
<evidence type="ECO:0000256" key="1">
    <source>
        <dbReference type="ARBA" id="ARBA00008718"/>
    </source>
</evidence>
<evidence type="ECO:0000256" key="3">
    <source>
        <dbReference type="ARBA" id="ARBA00022527"/>
    </source>
</evidence>
<dbReference type="PANTHER" id="PTHR27001">
    <property type="entry name" value="OS01G0253100 PROTEIN"/>
    <property type="match status" value="1"/>
</dbReference>
<keyword evidence="13" id="KW-1185">Reference proteome</keyword>
<evidence type="ECO:0000256" key="9">
    <source>
        <dbReference type="ARBA" id="ARBA00048679"/>
    </source>
</evidence>
<evidence type="ECO:0000256" key="5">
    <source>
        <dbReference type="ARBA" id="ARBA00022741"/>
    </source>
</evidence>
<organism evidence="12 13">
    <name type="scientific">Cotesia congregata</name>
    <name type="common">Parasitoid wasp</name>
    <name type="synonym">Apanteles congregatus</name>
    <dbReference type="NCBI Taxonomy" id="51543"/>
    <lineage>
        <taxon>Eukaryota</taxon>
        <taxon>Metazoa</taxon>
        <taxon>Ecdysozoa</taxon>
        <taxon>Arthropoda</taxon>
        <taxon>Hexapoda</taxon>
        <taxon>Insecta</taxon>
        <taxon>Pterygota</taxon>
        <taxon>Neoptera</taxon>
        <taxon>Endopterygota</taxon>
        <taxon>Hymenoptera</taxon>
        <taxon>Apocrita</taxon>
        <taxon>Ichneumonoidea</taxon>
        <taxon>Braconidae</taxon>
        <taxon>Microgastrinae</taxon>
        <taxon>Cotesia</taxon>
    </lineage>
</organism>
<dbReference type="InterPro" id="IPR011009">
    <property type="entry name" value="Kinase-like_dom_sf"/>
</dbReference>
<dbReference type="SMART" id="SM00220">
    <property type="entry name" value="S_TKc"/>
    <property type="match status" value="1"/>
</dbReference>
<feature type="domain" description="Protein kinase" evidence="11">
    <location>
        <begin position="226"/>
        <end position="502"/>
    </location>
</feature>
<dbReference type="PROSITE" id="PS00108">
    <property type="entry name" value="PROTEIN_KINASE_ST"/>
    <property type="match status" value="1"/>
</dbReference>
<keyword evidence="7 10" id="KW-0067">ATP-binding</keyword>
<dbReference type="PANTHER" id="PTHR27001:SF931">
    <property type="entry name" value="OS11G0664100 PROTEIN"/>
    <property type="match status" value="1"/>
</dbReference>
<dbReference type="Gene3D" id="1.10.510.10">
    <property type="entry name" value="Transferase(Phosphotransferase) domain 1"/>
    <property type="match status" value="1"/>
</dbReference>
<dbReference type="InterPro" id="IPR008271">
    <property type="entry name" value="Ser/Thr_kinase_AS"/>
</dbReference>
<feature type="binding site" evidence="10">
    <location>
        <position position="254"/>
    </location>
    <ligand>
        <name>ATP</name>
        <dbReference type="ChEBI" id="CHEBI:30616"/>
    </ligand>
</feature>
<evidence type="ECO:0000256" key="4">
    <source>
        <dbReference type="ARBA" id="ARBA00022679"/>
    </source>
</evidence>
<dbReference type="InterPro" id="IPR037924">
    <property type="entry name" value="Pelle_death"/>
</dbReference>
<keyword evidence="3" id="KW-0723">Serine/threonine-protein kinase</keyword>
<dbReference type="GO" id="GO:0004674">
    <property type="term" value="F:protein serine/threonine kinase activity"/>
    <property type="evidence" value="ECO:0007669"/>
    <property type="project" value="UniProtKB-KW"/>
</dbReference>
<comment type="catalytic activity">
    <reaction evidence="9">
        <text>L-seryl-[protein] + ATP = O-phospho-L-seryl-[protein] + ADP + H(+)</text>
        <dbReference type="Rhea" id="RHEA:17989"/>
        <dbReference type="Rhea" id="RHEA-COMP:9863"/>
        <dbReference type="Rhea" id="RHEA-COMP:11604"/>
        <dbReference type="ChEBI" id="CHEBI:15378"/>
        <dbReference type="ChEBI" id="CHEBI:29999"/>
        <dbReference type="ChEBI" id="CHEBI:30616"/>
        <dbReference type="ChEBI" id="CHEBI:83421"/>
        <dbReference type="ChEBI" id="CHEBI:456216"/>
        <dbReference type="EC" id="2.7.11.1"/>
    </reaction>
</comment>
<dbReference type="PROSITE" id="PS00107">
    <property type="entry name" value="PROTEIN_KINASE_ATP"/>
    <property type="match status" value="1"/>
</dbReference>
<dbReference type="SUPFAM" id="SSF47986">
    <property type="entry name" value="DEATH domain"/>
    <property type="match status" value="1"/>
</dbReference>
<dbReference type="Gene3D" id="3.30.200.20">
    <property type="entry name" value="Phosphorylase Kinase, domain 1"/>
    <property type="match status" value="1"/>
</dbReference>
<evidence type="ECO:0000313" key="13">
    <source>
        <dbReference type="Proteomes" id="UP000786811"/>
    </source>
</evidence>
<dbReference type="FunFam" id="1.10.510.10:FF:000754">
    <property type="entry name" value="Interleukin-1 receptor-associated kinase"/>
    <property type="match status" value="1"/>
</dbReference>
<reference evidence="12" key="1">
    <citation type="submission" date="2021-04" db="EMBL/GenBank/DDBJ databases">
        <authorList>
            <person name="Chebbi M.A.C M."/>
        </authorList>
    </citation>
    <scope>NUCLEOTIDE SEQUENCE</scope>
</reference>
<dbReference type="GO" id="GO:0005524">
    <property type="term" value="F:ATP binding"/>
    <property type="evidence" value="ECO:0007669"/>
    <property type="project" value="UniProtKB-UniRule"/>
</dbReference>
<keyword evidence="6" id="KW-0418">Kinase</keyword>
<comment type="caution">
    <text evidence="12">The sequence shown here is derived from an EMBL/GenBank/DDBJ whole genome shotgun (WGS) entry which is preliminary data.</text>
</comment>
<dbReference type="AlphaFoldDB" id="A0A8J2MQI3"/>
<proteinExistence type="inferred from homology"/>
<dbReference type="Gene3D" id="1.10.533.10">
    <property type="entry name" value="Death Domain, Fas"/>
    <property type="match status" value="1"/>
</dbReference>
<dbReference type="CDD" id="cd08307">
    <property type="entry name" value="Death_Pelle"/>
    <property type="match status" value="1"/>
</dbReference>
<dbReference type="OrthoDB" id="4062651at2759"/>
<evidence type="ECO:0000259" key="11">
    <source>
        <dbReference type="PROSITE" id="PS50011"/>
    </source>
</evidence>
<keyword evidence="4" id="KW-0808">Transferase</keyword>
<protein>
    <recommendedName>
        <fullName evidence="2">non-specific serine/threonine protein kinase</fullName>
        <ecNumber evidence="2">2.7.11.1</ecNumber>
    </recommendedName>
</protein>
<dbReference type="EC" id="2.7.11.1" evidence="2"/>
<comment type="catalytic activity">
    <reaction evidence="8">
        <text>L-threonyl-[protein] + ATP = O-phospho-L-threonyl-[protein] + ADP + H(+)</text>
        <dbReference type="Rhea" id="RHEA:46608"/>
        <dbReference type="Rhea" id="RHEA-COMP:11060"/>
        <dbReference type="Rhea" id="RHEA-COMP:11605"/>
        <dbReference type="ChEBI" id="CHEBI:15378"/>
        <dbReference type="ChEBI" id="CHEBI:30013"/>
        <dbReference type="ChEBI" id="CHEBI:30616"/>
        <dbReference type="ChEBI" id="CHEBI:61977"/>
        <dbReference type="ChEBI" id="CHEBI:456216"/>
        <dbReference type="EC" id="2.7.11.1"/>
    </reaction>
</comment>
<evidence type="ECO:0000256" key="2">
    <source>
        <dbReference type="ARBA" id="ARBA00012513"/>
    </source>
</evidence>
<dbReference type="SUPFAM" id="SSF56112">
    <property type="entry name" value="Protein kinase-like (PK-like)"/>
    <property type="match status" value="1"/>
</dbReference>
<name>A0A8J2MQI3_COTCN</name>
<dbReference type="InterPro" id="IPR011029">
    <property type="entry name" value="DEATH-like_dom_sf"/>
</dbReference>
<comment type="similarity">
    <text evidence="1">Belongs to the protein kinase superfamily. TKL Ser/Thr protein kinase family. Pelle subfamily.</text>
</comment>
<sequence length="502" mass="57847">MSSTPIWEKCKYIYNLPYNARVELCNILNQNDKWEELAGKWMQYDLLAIQNLRREKNPADELLSLWSIHNHTNLELFILLQRMQHYRAMGVLKPFIENKYHCLLEKGEGNLQFAIKNEKYTQPVNELKIDTQNFDRRMYHSPTPPKIVLKNYNNKIINQIGRINLLETAPSDSNNLLAGSSSVPSRISPILGCIGTSQKLNGLSLKTEISLPQIPYEELTRATDNWNQHKILGKGGFGTVYRGIWKNTDVAIKKIERRGPESDDSYIIQLQQSLREIAILNSRPHDNILSIYAFSIGGQAPCLVYQFMKNGSLEDWISLRRRSPPLTWLQRHEIIKGIARGLQYLHTIGERPLIHGDIKSANILLDKSFEPRIGDFGLAREGPIKDFMKVSKVHGTKPYLPEEFLRGKILSTKVDTYSYGIVCFELATGLPAYDHARIEHKFLKDFIDSWSDKDIFFLKDKKAGDESEKVFDNLILLGKWCSNRLAKDRPEMELVFKKLNSI</sequence>
<dbReference type="InterPro" id="IPR017441">
    <property type="entry name" value="Protein_kinase_ATP_BS"/>
</dbReference>
<evidence type="ECO:0000256" key="6">
    <source>
        <dbReference type="ARBA" id="ARBA00022777"/>
    </source>
</evidence>
<dbReference type="EMBL" id="CAJNRD030001123">
    <property type="protein sequence ID" value="CAG5103079.1"/>
    <property type="molecule type" value="Genomic_DNA"/>
</dbReference>
<keyword evidence="5 10" id="KW-0547">Nucleotide-binding</keyword>
<evidence type="ECO:0000313" key="12">
    <source>
        <dbReference type="EMBL" id="CAG5103079.1"/>
    </source>
</evidence>
<gene>
    <name evidence="12" type="ORF">HICCMSTLAB_LOCUS11330</name>
</gene>
<evidence type="ECO:0000256" key="7">
    <source>
        <dbReference type="ARBA" id="ARBA00022840"/>
    </source>
</evidence>